<dbReference type="RefSeq" id="WP_256617753.1">
    <property type="nucleotide sequence ID" value="NZ_JANIBC010000001.1"/>
</dbReference>
<dbReference type="GO" id="GO:0016780">
    <property type="term" value="F:phosphotransferase activity, for other substituted phosphate groups"/>
    <property type="evidence" value="ECO:0007669"/>
    <property type="project" value="TreeGrafter"/>
</dbReference>
<evidence type="ECO:0000313" key="5">
    <source>
        <dbReference type="Proteomes" id="UP001142610"/>
    </source>
</evidence>
<gene>
    <name evidence="4" type="ORF">NOG11_00970</name>
</gene>
<dbReference type="InterPro" id="IPR003362">
    <property type="entry name" value="Bact_transf"/>
</dbReference>
<evidence type="ECO:0000259" key="3">
    <source>
        <dbReference type="Pfam" id="PF02397"/>
    </source>
</evidence>
<dbReference type="CDD" id="cd06533">
    <property type="entry name" value="Glyco_transf_WecG_TagA"/>
    <property type="match status" value="1"/>
</dbReference>
<comment type="similarity">
    <text evidence="1">Belongs to the bacterial sugar transferase family.</text>
</comment>
<dbReference type="Proteomes" id="UP001142610">
    <property type="component" value="Unassembled WGS sequence"/>
</dbReference>
<sequence length="428" mass="47517">MLQQRLNDRQCTRVMFMNAHCFNVVRENPYYATALRRADMLLPDGSGVALAAKAKGRRFVANLNGTDLLPALFASLRGTRQRVFLLGGAEGVSEDVAAAISRSWPHIEVVGTHSGYFKDYASRNIVNTINRSGADIVLVAMGVPRQELWIDRYANSIDAPLVFAVGGLFDFMAERVSRAPRVLRSAGLEWTWRLIQEPARMWRRYILGNPVYLGHALTDGLRSHLRSVHNKLQRCLDLVGAGTALVLTAPVLLPAMAAVKLTSPGPIFFKQERVGKGGRMFLMLKLRSMVADAEAKRGEVAALNHHGAGGVTFKVEDDPRITPVGRFIRRFSIDELPQLLNVLAGNMALVGPRPPLPDEVIRYEGDAWKRLSVKPGLTCFWQIGGRASLGFKEQVRLDLQYVRERDLLTDLSILLRTPWAVLTARGAF</sequence>
<evidence type="ECO:0000256" key="2">
    <source>
        <dbReference type="ARBA" id="ARBA00023169"/>
    </source>
</evidence>
<keyword evidence="2" id="KW-0270">Exopolysaccharide synthesis</keyword>
<dbReference type="AlphaFoldDB" id="A0A9X2L6E2"/>
<dbReference type="PANTHER" id="PTHR30576">
    <property type="entry name" value="COLANIC BIOSYNTHESIS UDP-GLUCOSE LIPID CARRIER TRANSFERASE"/>
    <property type="match status" value="1"/>
</dbReference>
<protein>
    <submittedName>
        <fullName evidence="4">WecB/TagA/CpsF family glycosyltransferase</fullName>
    </submittedName>
</protein>
<dbReference type="InterPro" id="IPR004629">
    <property type="entry name" value="WecG_TagA_CpsF"/>
</dbReference>
<comment type="caution">
    <text evidence="4">The sequence shown here is derived from an EMBL/GenBank/DDBJ whole genome shotgun (WGS) entry which is preliminary data.</text>
</comment>
<keyword evidence="5" id="KW-1185">Reference proteome</keyword>
<organism evidence="4 5">
    <name type="scientific">Parvularcula maris</name>
    <dbReference type="NCBI Taxonomy" id="2965077"/>
    <lineage>
        <taxon>Bacteria</taxon>
        <taxon>Pseudomonadati</taxon>
        <taxon>Pseudomonadota</taxon>
        <taxon>Alphaproteobacteria</taxon>
        <taxon>Parvularculales</taxon>
        <taxon>Parvularculaceae</taxon>
        <taxon>Parvularcula</taxon>
    </lineage>
</organism>
<feature type="domain" description="Bacterial sugar transferase" evidence="3">
    <location>
        <begin position="234"/>
        <end position="422"/>
    </location>
</feature>
<accession>A0A9X2L6E2</accession>
<reference evidence="4" key="1">
    <citation type="submission" date="2022-07" db="EMBL/GenBank/DDBJ databases">
        <title>Parvularcula maris sp. nov., an algicidal bacterium isolated from seawater.</title>
        <authorList>
            <person name="Li F."/>
        </authorList>
    </citation>
    <scope>NUCLEOTIDE SEQUENCE</scope>
    <source>
        <strain evidence="4">BGMRC 0090</strain>
    </source>
</reference>
<dbReference type="Pfam" id="PF02397">
    <property type="entry name" value="Bac_transf"/>
    <property type="match status" value="1"/>
</dbReference>
<dbReference type="EMBL" id="JANIBC010000001">
    <property type="protein sequence ID" value="MCQ8183949.1"/>
    <property type="molecule type" value="Genomic_DNA"/>
</dbReference>
<proteinExistence type="inferred from homology"/>
<dbReference type="GO" id="GO:0000271">
    <property type="term" value="P:polysaccharide biosynthetic process"/>
    <property type="evidence" value="ECO:0007669"/>
    <property type="project" value="UniProtKB-KW"/>
</dbReference>
<evidence type="ECO:0000313" key="4">
    <source>
        <dbReference type="EMBL" id="MCQ8183949.1"/>
    </source>
</evidence>
<dbReference type="Pfam" id="PF03808">
    <property type="entry name" value="Glyco_tran_WecG"/>
    <property type="match status" value="1"/>
</dbReference>
<dbReference type="NCBIfam" id="TIGR00696">
    <property type="entry name" value="wecG_tagA_cpsF"/>
    <property type="match status" value="1"/>
</dbReference>
<dbReference type="PANTHER" id="PTHR30576:SF10">
    <property type="entry name" value="SLL5057 PROTEIN"/>
    <property type="match status" value="1"/>
</dbReference>
<evidence type="ECO:0000256" key="1">
    <source>
        <dbReference type="ARBA" id="ARBA00006464"/>
    </source>
</evidence>
<name>A0A9X2L6E2_9PROT</name>